<dbReference type="PANTHER" id="PTHR43090:SF2">
    <property type="entry name" value="1-(5-PHOSPHORIBOSYL)-5-[(5-PHOSPHORIBOSYLAMINO)METHYLIDENEAMINO] IMIDAZOLE-4-CARBOXAMIDE ISOMERASE"/>
    <property type="match status" value="1"/>
</dbReference>
<evidence type="ECO:0000256" key="9">
    <source>
        <dbReference type="HAMAP-Rule" id="MF_01014"/>
    </source>
</evidence>
<dbReference type="PANTHER" id="PTHR43090">
    <property type="entry name" value="1-(5-PHOSPHORIBOSYL)-5-[(5-PHOSPHORIBOSYLAMINO)METHYLIDENEAMINO] IMIDAZOLE-4-CARBOXAMIDE ISOMERASE"/>
    <property type="match status" value="1"/>
</dbReference>
<dbReference type="CDD" id="cd04732">
    <property type="entry name" value="HisA"/>
    <property type="match status" value="1"/>
</dbReference>
<dbReference type="EMBL" id="JAAWWL010000002">
    <property type="protein sequence ID" value="NKI32242.1"/>
    <property type="molecule type" value="Genomic_DNA"/>
</dbReference>
<gene>
    <name evidence="9" type="primary">hisA</name>
    <name evidence="11" type="ORF">HCU67_09840</name>
</gene>
<feature type="active site" description="Proton donor" evidence="9">
    <location>
        <position position="130"/>
    </location>
</feature>
<dbReference type="Gene3D" id="3.20.20.70">
    <property type="entry name" value="Aldolase class I"/>
    <property type="match status" value="1"/>
</dbReference>
<evidence type="ECO:0000256" key="4">
    <source>
        <dbReference type="ARBA" id="ARBA00009667"/>
    </source>
</evidence>
<evidence type="ECO:0000256" key="10">
    <source>
        <dbReference type="RuleBase" id="RU003657"/>
    </source>
</evidence>
<dbReference type="InterPro" id="IPR011060">
    <property type="entry name" value="RibuloseP-bd_barrel"/>
</dbReference>
<keyword evidence="8 9" id="KW-0413">Isomerase</keyword>
<dbReference type="EC" id="5.3.1.16" evidence="9"/>
<evidence type="ECO:0000256" key="8">
    <source>
        <dbReference type="ARBA" id="ARBA00023235"/>
    </source>
</evidence>
<dbReference type="RefSeq" id="WP_168552457.1">
    <property type="nucleotide sequence ID" value="NZ_JAAWWL010000002.1"/>
</dbReference>
<feature type="active site" description="Proton acceptor" evidence="9">
    <location>
        <position position="8"/>
    </location>
</feature>
<dbReference type="Proteomes" id="UP000718451">
    <property type="component" value="Unassembled WGS sequence"/>
</dbReference>
<comment type="caution">
    <text evidence="11">The sequence shown here is derived from an EMBL/GenBank/DDBJ whole genome shotgun (WGS) entry which is preliminary data.</text>
</comment>
<evidence type="ECO:0000256" key="5">
    <source>
        <dbReference type="ARBA" id="ARBA00022490"/>
    </source>
</evidence>
<name>A0ABX1GQM5_9FLAO</name>
<dbReference type="HAMAP" id="MF_01014">
    <property type="entry name" value="HisA"/>
    <property type="match status" value="1"/>
</dbReference>
<sequence>MRIIPAIDIIEGKCVRLSKGDYATKKVYNENPLEVAKEFEGHGIKHLHVVDLDGAKSKHIVNHKVLEEIASKTNLKIDFGGGLKSDEDLHIAFESGASQITGGSVAVKDRPTFLRWLNAYGTEKIILGADAKDEKVAVSGWQETSDLGLIPFVKNYQNIGIEYVICTDISKDGMLEGPSFELYKRLLQETKVVRTEIWGSGVLDVEENGIKLIASGGISSYDELPKLKELGCEGVIIGKAIYENHISLKQLENYILENG</sequence>
<evidence type="ECO:0000313" key="12">
    <source>
        <dbReference type="Proteomes" id="UP000718451"/>
    </source>
</evidence>
<dbReference type="InterPro" id="IPR044524">
    <property type="entry name" value="Isoase_HisA-like"/>
</dbReference>
<protein>
    <recommendedName>
        <fullName evidence="9">1-(5-phosphoribosyl)-5-[(5-phosphoribosylamino)methylideneamino] imidazole-4-carboxamide isomerase</fullName>
        <ecNumber evidence="9">5.3.1.16</ecNumber>
    </recommendedName>
    <alternativeName>
        <fullName evidence="9">Phosphoribosylformimino-5-aminoimidazole carboxamide ribotide isomerase</fullName>
    </alternativeName>
</protein>
<keyword evidence="7 9" id="KW-0368">Histidine biosynthesis</keyword>
<dbReference type="Pfam" id="PF00977">
    <property type="entry name" value="His_biosynth"/>
    <property type="match status" value="2"/>
</dbReference>
<comment type="similarity">
    <text evidence="4 9 10">Belongs to the HisA/HisF family.</text>
</comment>
<comment type="pathway">
    <text evidence="3 9">Amino-acid biosynthesis; L-histidine biosynthesis; L-histidine from 5-phospho-alpha-D-ribose 1-diphosphate: step 4/9.</text>
</comment>
<dbReference type="InterPro" id="IPR023016">
    <property type="entry name" value="HisA/PriA"/>
</dbReference>
<dbReference type="InterPro" id="IPR006062">
    <property type="entry name" value="His_biosynth"/>
</dbReference>
<evidence type="ECO:0000256" key="3">
    <source>
        <dbReference type="ARBA" id="ARBA00005133"/>
    </source>
</evidence>
<dbReference type="GO" id="GO:0016853">
    <property type="term" value="F:isomerase activity"/>
    <property type="evidence" value="ECO:0007669"/>
    <property type="project" value="UniProtKB-KW"/>
</dbReference>
<accession>A0ABX1GQM5</accession>
<reference evidence="11 12" key="1">
    <citation type="submission" date="2020-04" db="EMBL/GenBank/DDBJ databases">
        <authorList>
            <person name="Yoon J."/>
        </authorList>
    </citation>
    <scope>NUCLEOTIDE SEQUENCE [LARGE SCALE GENOMIC DNA]</scope>
    <source>
        <strain evidence="11 12">DJ-13</strain>
    </source>
</reference>
<organism evidence="11 12">
    <name type="scientific">Croceivirga thetidis</name>
    <dbReference type="NCBI Taxonomy" id="2721623"/>
    <lineage>
        <taxon>Bacteria</taxon>
        <taxon>Pseudomonadati</taxon>
        <taxon>Bacteroidota</taxon>
        <taxon>Flavobacteriia</taxon>
        <taxon>Flavobacteriales</taxon>
        <taxon>Flavobacteriaceae</taxon>
        <taxon>Croceivirga</taxon>
    </lineage>
</organism>
<keyword evidence="5 9" id="KW-0963">Cytoplasm</keyword>
<evidence type="ECO:0000313" key="11">
    <source>
        <dbReference type="EMBL" id="NKI32242.1"/>
    </source>
</evidence>
<evidence type="ECO:0000256" key="2">
    <source>
        <dbReference type="ARBA" id="ARBA00004496"/>
    </source>
</evidence>
<proteinExistence type="inferred from homology"/>
<dbReference type="SUPFAM" id="SSF51366">
    <property type="entry name" value="Ribulose-phoshate binding barrel"/>
    <property type="match status" value="1"/>
</dbReference>
<keyword evidence="6 9" id="KW-0028">Amino-acid biosynthesis</keyword>
<comment type="subcellular location">
    <subcellularLocation>
        <location evidence="2 9">Cytoplasm</location>
    </subcellularLocation>
</comment>
<evidence type="ECO:0000256" key="6">
    <source>
        <dbReference type="ARBA" id="ARBA00022605"/>
    </source>
</evidence>
<evidence type="ECO:0000256" key="1">
    <source>
        <dbReference type="ARBA" id="ARBA00000901"/>
    </source>
</evidence>
<dbReference type="InterPro" id="IPR013785">
    <property type="entry name" value="Aldolase_TIM"/>
</dbReference>
<evidence type="ECO:0000256" key="7">
    <source>
        <dbReference type="ARBA" id="ARBA00023102"/>
    </source>
</evidence>
<comment type="catalytic activity">
    <reaction evidence="1 9">
        <text>1-(5-phospho-beta-D-ribosyl)-5-[(5-phospho-beta-D-ribosylamino)methylideneamino]imidazole-4-carboxamide = 5-[(5-phospho-1-deoxy-D-ribulos-1-ylimino)methylamino]-1-(5-phospho-beta-D-ribosyl)imidazole-4-carboxamide</text>
        <dbReference type="Rhea" id="RHEA:15469"/>
        <dbReference type="ChEBI" id="CHEBI:58435"/>
        <dbReference type="ChEBI" id="CHEBI:58525"/>
        <dbReference type="EC" id="5.3.1.16"/>
    </reaction>
</comment>
<keyword evidence="12" id="KW-1185">Reference proteome</keyword>